<evidence type="ECO:0000256" key="1">
    <source>
        <dbReference type="ARBA" id="ARBA00004651"/>
    </source>
</evidence>
<comment type="similarity">
    <text evidence="2">Belongs to the ABC-4 integral membrane protein family. LolC/E subfamily.</text>
</comment>
<dbReference type="GO" id="GO:0098797">
    <property type="term" value="C:plasma membrane protein complex"/>
    <property type="evidence" value="ECO:0007669"/>
    <property type="project" value="TreeGrafter"/>
</dbReference>
<keyword evidence="4 7" id="KW-0812">Transmembrane</keyword>
<dbReference type="Proteomes" id="UP000094197">
    <property type="component" value="Chromosome 1"/>
</dbReference>
<keyword evidence="6 7" id="KW-0472">Membrane</keyword>
<comment type="subcellular location">
    <subcellularLocation>
        <location evidence="1">Cell membrane</location>
        <topology evidence="1">Multi-pass membrane protein</topology>
    </subcellularLocation>
</comment>
<proteinExistence type="inferred from homology"/>
<dbReference type="GO" id="GO:0044874">
    <property type="term" value="P:lipoprotein localization to outer membrane"/>
    <property type="evidence" value="ECO:0007669"/>
    <property type="project" value="TreeGrafter"/>
</dbReference>
<evidence type="ECO:0000256" key="6">
    <source>
        <dbReference type="ARBA" id="ARBA00023136"/>
    </source>
</evidence>
<dbReference type="EMBL" id="CP015217">
    <property type="protein sequence ID" value="AOP32885.1"/>
    <property type="molecule type" value="Genomic_DNA"/>
</dbReference>
<dbReference type="PANTHER" id="PTHR30489">
    <property type="entry name" value="LIPOPROTEIN-RELEASING SYSTEM TRANSMEMBRANE PROTEIN LOLE"/>
    <property type="match status" value="1"/>
</dbReference>
<dbReference type="KEGG" id="laj:A0128_02785"/>
<feature type="transmembrane region" description="Helical" evidence="7">
    <location>
        <begin position="21"/>
        <end position="41"/>
    </location>
</feature>
<reference evidence="9 10" key="1">
    <citation type="submission" date="2016-04" db="EMBL/GenBank/DDBJ databases">
        <title>Complete genome seqeunce of Leptospira alstonii serovar Room22.</title>
        <authorList>
            <person name="Nally J.E."/>
            <person name="Bayles D.O."/>
            <person name="Hurley D."/>
            <person name="Fanning S."/>
            <person name="McMahon B.J."/>
            <person name="Arent Z."/>
        </authorList>
    </citation>
    <scope>NUCLEOTIDE SEQUENCE [LARGE SCALE GENOMIC DNA]</scope>
    <source>
        <strain evidence="9 10">GWTS #1</strain>
    </source>
</reference>
<name>A0A1D7UTJ6_9LEPT</name>
<protein>
    <submittedName>
        <fullName evidence="9">ABC transporter permease</fullName>
    </submittedName>
</protein>
<evidence type="ECO:0000256" key="7">
    <source>
        <dbReference type="SAM" id="Phobius"/>
    </source>
</evidence>
<dbReference type="OrthoDB" id="5137249at2"/>
<feature type="domain" description="ABC3 transporter permease C-terminal" evidence="8">
    <location>
        <begin position="265"/>
        <end position="384"/>
    </location>
</feature>
<dbReference type="InterPro" id="IPR003838">
    <property type="entry name" value="ABC3_permease_C"/>
</dbReference>
<evidence type="ECO:0000313" key="10">
    <source>
        <dbReference type="Proteomes" id="UP000094197"/>
    </source>
</evidence>
<dbReference type="AlphaFoldDB" id="A0A1D7UTJ6"/>
<evidence type="ECO:0000313" key="9">
    <source>
        <dbReference type="EMBL" id="AOP32885.1"/>
    </source>
</evidence>
<feature type="transmembrane region" description="Helical" evidence="7">
    <location>
        <begin position="742"/>
        <end position="763"/>
    </location>
</feature>
<dbReference type="InterPro" id="IPR051447">
    <property type="entry name" value="Lipoprotein-release_system"/>
</dbReference>
<dbReference type="Pfam" id="PF02687">
    <property type="entry name" value="FtsX"/>
    <property type="match status" value="2"/>
</dbReference>
<organism evidence="9 10">
    <name type="scientific">Leptospira tipperaryensis</name>
    <dbReference type="NCBI Taxonomy" id="2564040"/>
    <lineage>
        <taxon>Bacteria</taxon>
        <taxon>Pseudomonadati</taxon>
        <taxon>Spirochaetota</taxon>
        <taxon>Spirochaetia</taxon>
        <taxon>Leptospirales</taxon>
        <taxon>Leptospiraceae</taxon>
        <taxon>Leptospira</taxon>
    </lineage>
</organism>
<evidence type="ECO:0000256" key="3">
    <source>
        <dbReference type="ARBA" id="ARBA00022475"/>
    </source>
</evidence>
<sequence>MVKTLDRKVFREMRSLKAQGITIALVVAAGVGVFVASRSAYDSLFSAREKFYSSSYFAQGFVSLKRAPESVLQNLADVPGIGTIRSRIVQEAVLDIPNETLPTSGRFVSLSKGINIPNLRSGRLPKGDGEVLLSEAFAFANKLVPGNQIVGILQGEKKILTITGIALSPEYVYIFRGTNPLPDDKHFGILWMDRKGMENAFGMVGAFNDAVFTFAPEAQRTSVLKRIDQILEPYGGYGAYDRDKLPSHSFLRDEFKQLKTMAYSLPMIFLGVAAFLLHIVSTRIISKEREQIATLKALGYSNIEIALHYLKIISLISGFGSFLGVLVGIWLGDAMRNLYSEYYRFPHLVFIFNPSLGLLGILIGILSGALGTTYSIFRVLKLDPAQAMRPPVPMSFQKNWIETYTKTLSTQTRMILRNLTRRPARTLIAILGISTSVMIMVLGMFSRDAVNAMIEIQFDLLQRESITVSFLGPVSKTAVDDLQKDPAVLSAEGYRMIPIRIRVGHLSKEMALQGIPDKAELRRLVGKKRNILTPPSSGIFLNSGVAEKMKIKTGSQIQMEVLEGNRKKITVRVDGLVEELLGQGAYMDLYSVNQLLGEGESVNLIALRTDAKEEAALLSRLKDVPKISGISTRAGSLKVFTDTMSRSTLATTVILFIFASVISIGVVYNTAMISLSERIFELGSLRILGFTREEVFKILAGELGVEIVASLPIGCVLGYSFAYLLMTTVETEGFKIPLIISYRTYAVAILMTLGTSVLSYFILYSKIKTMDLLSILKIRE</sequence>
<feature type="transmembrane region" description="Helical" evidence="7">
    <location>
        <begin position="653"/>
        <end position="675"/>
    </location>
</feature>
<evidence type="ECO:0000256" key="4">
    <source>
        <dbReference type="ARBA" id="ARBA00022692"/>
    </source>
</evidence>
<keyword evidence="10" id="KW-1185">Reference proteome</keyword>
<keyword evidence="5 7" id="KW-1133">Transmembrane helix</keyword>
<keyword evidence="3" id="KW-1003">Cell membrane</keyword>
<evidence type="ECO:0000256" key="2">
    <source>
        <dbReference type="ARBA" id="ARBA00005236"/>
    </source>
</evidence>
<gene>
    <name evidence="9" type="ORF">A0128_02785</name>
</gene>
<feature type="transmembrane region" description="Helical" evidence="7">
    <location>
        <begin position="696"/>
        <end position="722"/>
    </location>
</feature>
<evidence type="ECO:0000259" key="8">
    <source>
        <dbReference type="Pfam" id="PF02687"/>
    </source>
</evidence>
<feature type="transmembrane region" description="Helical" evidence="7">
    <location>
        <begin position="306"/>
        <end position="331"/>
    </location>
</feature>
<accession>A0A1D7UTJ6</accession>
<dbReference type="PANTHER" id="PTHR30489:SF0">
    <property type="entry name" value="LIPOPROTEIN-RELEASING SYSTEM TRANSMEMBRANE PROTEIN LOLE"/>
    <property type="match status" value="1"/>
</dbReference>
<feature type="transmembrane region" description="Helical" evidence="7">
    <location>
        <begin position="261"/>
        <end position="285"/>
    </location>
</feature>
<feature type="transmembrane region" description="Helical" evidence="7">
    <location>
        <begin position="351"/>
        <end position="377"/>
    </location>
</feature>
<feature type="domain" description="ABC3 transporter permease C-terminal" evidence="8">
    <location>
        <begin position="654"/>
        <end position="771"/>
    </location>
</feature>
<feature type="transmembrane region" description="Helical" evidence="7">
    <location>
        <begin position="426"/>
        <end position="445"/>
    </location>
</feature>
<evidence type="ECO:0000256" key="5">
    <source>
        <dbReference type="ARBA" id="ARBA00022989"/>
    </source>
</evidence>